<feature type="domain" description="Retrotransposon gag" evidence="1">
    <location>
        <begin position="234"/>
        <end position="335"/>
    </location>
</feature>
<evidence type="ECO:0000313" key="3">
    <source>
        <dbReference type="Proteomes" id="UP000007800"/>
    </source>
</evidence>
<dbReference type="InterPro" id="IPR005162">
    <property type="entry name" value="Retrotrans_gag_dom"/>
</dbReference>
<dbReference type="Pfam" id="PF03732">
    <property type="entry name" value="Retrotrans_gag"/>
    <property type="match status" value="1"/>
</dbReference>
<sequence length="425" mass="46341">GHFEAFITELHQLLAEELCYPYPLEGGGAPEDIWWLLVALKWCVVFTVVELSGKTIKGRKALRDSLVVTVDAYRRYVGSLATGFARSFSKQGPREEPVATGPYLPPVPSPVQAGLVGYPGFAKVPDSAAPMVKVSIPPEQPGNAAGVQHGTANDASLLSGHTSGTEYVSALGAPIGGSRDELFFKGHRRAKQLADVSGIEPFDGSGNDFILFIEKLTAALRSSPFCSAAARIEFVFLHLRNPALTAIRQSAANAGVYALPDDLAYAKLIDILRNMYDSPLARRAAMEAWQSLAQRKDETVRSYINRFEEQRILQEARAGKLDDLTLITKFSNGLKSAVAQAARAIADPLTSLTYRQYVQTVGNYSRSFEDARVGNPQAMLLNPTSTLAEATRGKTTGFDRVQVMTTMTQRAREKKDAIVVKVWDM</sequence>
<dbReference type="GeneID" id="9046669"/>
<proteinExistence type="predicted"/>
<organism evidence="3">
    <name type="scientific">Perkinsus marinus (strain ATCC 50983 / TXsc)</name>
    <dbReference type="NCBI Taxonomy" id="423536"/>
    <lineage>
        <taxon>Eukaryota</taxon>
        <taxon>Sar</taxon>
        <taxon>Alveolata</taxon>
        <taxon>Perkinsozoa</taxon>
        <taxon>Perkinsea</taxon>
        <taxon>Perkinsida</taxon>
        <taxon>Perkinsidae</taxon>
        <taxon>Perkinsus</taxon>
    </lineage>
</organism>
<feature type="non-terminal residue" evidence="2">
    <location>
        <position position="1"/>
    </location>
</feature>
<evidence type="ECO:0000259" key="1">
    <source>
        <dbReference type="Pfam" id="PF03732"/>
    </source>
</evidence>
<gene>
    <name evidence="2" type="ORF">Pmar_PMAR007724</name>
</gene>
<dbReference type="AlphaFoldDB" id="C5KW03"/>
<evidence type="ECO:0000313" key="2">
    <source>
        <dbReference type="EMBL" id="EER11340.1"/>
    </source>
</evidence>
<reference evidence="2 3" key="1">
    <citation type="submission" date="2008-07" db="EMBL/GenBank/DDBJ databases">
        <authorList>
            <person name="El-Sayed N."/>
            <person name="Caler E."/>
            <person name="Inman J."/>
            <person name="Amedeo P."/>
            <person name="Hass B."/>
            <person name="Wortman J."/>
        </authorList>
    </citation>
    <scope>NUCLEOTIDE SEQUENCE [LARGE SCALE GENOMIC DNA]</scope>
    <source>
        <strain evidence="3">ATCC 50983 / TXsc</strain>
    </source>
</reference>
<dbReference type="Proteomes" id="UP000007800">
    <property type="component" value="Unassembled WGS sequence"/>
</dbReference>
<name>C5KW03_PERM5</name>
<accession>C5KW03</accession>
<dbReference type="InParanoid" id="C5KW03"/>
<keyword evidence="3" id="KW-1185">Reference proteome</keyword>
<dbReference type="EMBL" id="GG676786">
    <property type="protein sequence ID" value="EER11340.1"/>
    <property type="molecule type" value="Genomic_DNA"/>
</dbReference>
<dbReference type="RefSeq" id="XP_002779545.1">
    <property type="nucleotide sequence ID" value="XM_002779499.1"/>
</dbReference>
<protein>
    <recommendedName>
        <fullName evidence="1">Retrotransposon gag domain-containing protein</fullName>
    </recommendedName>
</protein>